<feature type="region of interest" description="Disordered" evidence="6">
    <location>
        <begin position="136"/>
        <end position="315"/>
    </location>
</feature>
<dbReference type="InterPro" id="IPR001471">
    <property type="entry name" value="AP2/ERF_dom"/>
</dbReference>
<evidence type="ECO:0000256" key="6">
    <source>
        <dbReference type="SAM" id="MobiDB-lite"/>
    </source>
</evidence>
<dbReference type="GO" id="GO:0003723">
    <property type="term" value="F:RNA binding"/>
    <property type="evidence" value="ECO:0007669"/>
    <property type="project" value="TreeGrafter"/>
</dbReference>
<evidence type="ECO:0000259" key="7">
    <source>
        <dbReference type="PROSITE" id="PS51032"/>
    </source>
</evidence>
<feature type="region of interest" description="Disordered" evidence="6">
    <location>
        <begin position="330"/>
        <end position="353"/>
    </location>
</feature>
<evidence type="ECO:0000256" key="5">
    <source>
        <dbReference type="ARBA" id="ARBA00023242"/>
    </source>
</evidence>
<accession>A0AAE0FI09</accession>
<name>A0AAE0FI09_9CHLO</name>
<feature type="region of interest" description="Disordered" evidence="6">
    <location>
        <begin position="384"/>
        <end position="423"/>
    </location>
</feature>
<comment type="subcellular location">
    <subcellularLocation>
        <location evidence="1">Nucleus</location>
        <location evidence="1">Nucleolus</location>
    </subcellularLocation>
</comment>
<feature type="compositionally biased region" description="Acidic residues" evidence="6">
    <location>
        <begin position="299"/>
        <end position="314"/>
    </location>
</feature>
<gene>
    <name evidence="8" type="ORF">CYMTET_31045</name>
</gene>
<dbReference type="SMART" id="SM00380">
    <property type="entry name" value="AP2"/>
    <property type="match status" value="1"/>
</dbReference>
<dbReference type="InterPro" id="IPR036955">
    <property type="entry name" value="AP2/ERF_dom_sf"/>
</dbReference>
<dbReference type="GO" id="GO:0005730">
    <property type="term" value="C:nucleolus"/>
    <property type="evidence" value="ECO:0007669"/>
    <property type="project" value="UniProtKB-SubCell"/>
</dbReference>
<dbReference type="EMBL" id="LGRX02018325">
    <property type="protein sequence ID" value="KAK3259979.1"/>
    <property type="molecule type" value="Genomic_DNA"/>
</dbReference>
<keyword evidence="9" id="KW-1185">Reference proteome</keyword>
<dbReference type="AlphaFoldDB" id="A0AAE0FI09"/>
<dbReference type="InterPro" id="IPR014810">
    <property type="entry name" value="Fcf2_C"/>
</dbReference>
<dbReference type="PANTHER" id="PTHR21686">
    <property type="entry name" value="DEOXYNUCLEOTIDYLTRANSFERASE TERMINAL-INTERACTING PROTEIN 2"/>
    <property type="match status" value="1"/>
</dbReference>
<keyword evidence="4" id="KW-0804">Transcription</keyword>
<keyword evidence="5" id="KW-0539">Nucleus</keyword>
<evidence type="ECO:0000256" key="2">
    <source>
        <dbReference type="ARBA" id="ARBA00023015"/>
    </source>
</evidence>
<dbReference type="SUPFAM" id="SSF54171">
    <property type="entry name" value="DNA-binding domain"/>
    <property type="match status" value="1"/>
</dbReference>
<evidence type="ECO:0000256" key="3">
    <source>
        <dbReference type="ARBA" id="ARBA00023125"/>
    </source>
</evidence>
<evidence type="ECO:0000313" key="8">
    <source>
        <dbReference type="EMBL" id="KAK3259979.1"/>
    </source>
</evidence>
<dbReference type="Pfam" id="PF08698">
    <property type="entry name" value="Fcf2"/>
    <property type="match status" value="1"/>
</dbReference>
<feature type="compositionally biased region" description="Polar residues" evidence="6">
    <location>
        <begin position="331"/>
        <end position="347"/>
    </location>
</feature>
<feature type="compositionally biased region" description="Basic residues" evidence="6">
    <location>
        <begin position="532"/>
        <end position="551"/>
    </location>
</feature>
<feature type="compositionally biased region" description="Low complexity" evidence="6">
    <location>
        <begin position="400"/>
        <end position="413"/>
    </location>
</feature>
<keyword evidence="3" id="KW-0238">DNA-binding</keyword>
<evidence type="ECO:0000256" key="1">
    <source>
        <dbReference type="ARBA" id="ARBA00004604"/>
    </source>
</evidence>
<feature type="domain" description="AP2/ERF" evidence="7">
    <location>
        <begin position="63"/>
        <end position="124"/>
    </location>
</feature>
<dbReference type="PROSITE" id="PS51032">
    <property type="entry name" value="AP2_ERF"/>
    <property type="match status" value="1"/>
</dbReference>
<feature type="region of interest" description="Disordered" evidence="6">
    <location>
        <begin position="1"/>
        <end position="20"/>
    </location>
</feature>
<protein>
    <recommendedName>
        <fullName evidence="7">AP2/ERF domain-containing protein</fullName>
    </recommendedName>
</protein>
<feature type="compositionally biased region" description="Acidic residues" evidence="6">
    <location>
        <begin position="161"/>
        <end position="180"/>
    </location>
</feature>
<dbReference type="InterPro" id="IPR016177">
    <property type="entry name" value="DNA-bd_dom_sf"/>
</dbReference>
<dbReference type="GO" id="GO:0003677">
    <property type="term" value="F:DNA binding"/>
    <property type="evidence" value="ECO:0007669"/>
    <property type="project" value="UniProtKB-KW"/>
</dbReference>
<proteinExistence type="predicted"/>
<comment type="caution">
    <text evidence="8">The sequence shown here is derived from an EMBL/GenBank/DDBJ whole genome shotgun (WGS) entry which is preliminary data.</text>
</comment>
<evidence type="ECO:0000313" key="9">
    <source>
        <dbReference type="Proteomes" id="UP001190700"/>
    </source>
</evidence>
<feature type="compositionally biased region" description="Acidic residues" evidence="6">
    <location>
        <begin position="194"/>
        <end position="209"/>
    </location>
</feature>
<feature type="region of interest" description="Disordered" evidence="6">
    <location>
        <begin position="526"/>
        <end position="551"/>
    </location>
</feature>
<evidence type="ECO:0000256" key="4">
    <source>
        <dbReference type="ARBA" id="ARBA00023163"/>
    </source>
</evidence>
<organism evidence="8 9">
    <name type="scientific">Cymbomonas tetramitiformis</name>
    <dbReference type="NCBI Taxonomy" id="36881"/>
    <lineage>
        <taxon>Eukaryota</taxon>
        <taxon>Viridiplantae</taxon>
        <taxon>Chlorophyta</taxon>
        <taxon>Pyramimonadophyceae</taxon>
        <taxon>Pyramimonadales</taxon>
        <taxon>Pyramimonadaceae</taxon>
        <taxon>Cymbomonas</taxon>
    </lineage>
</organism>
<dbReference type="PANTHER" id="PTHR21686:SF12">
    <property type="entry name" value="DEOXYNUCLEOTIDYLTRANSFERASE TERMINAL-INTERACTING PROTEIN 2"/>
    <property type="match status" value="1"/>
</dbReference>
<dbReference type="GO" id="GO:0006396">
    <property type="term" value="P:RNA processing"/>
    <property type="evidence" value="ECO:0007669"/>
    <property type="project" value="TreeGrafter"/>
</dbReference>
<dbReference type="Gene3D" id="3.30.730.10">
    <property type="entry name" value="AP2/ERF domain"/>
    <property type="match status" value="1"/>
</dbReference>
<reference evidence="8 9" key="1">
    <citation type="journal article" date="2015" name="Genome Biol. Evol.">
        <title>Comparative Genomics of a Bacterivorous Green Alga Reveals Evolutionary Causalities and Consequences of Phago-Mixotrophic Mode of Nutrition.</title>
        <authorList>
            <person name="Burns J.A."/>
            <person name="Paasch A."/>
            <person name="Narechania A."/>
            <person name="Kim E."/>
        </authorList>
    </citation>
    <scope>NUCLEOTIDE SEQUENCE [LARGE SCALE GENOMIC DNA]</scope>
    <source>
        <strain evidence="8 9">PLY_AMNH</strain>
    </source>
</reference>
<dbReference type="InterPro" id="IPR039883">
    <property type="entry name" value="Fcf2/DNTTIP2"/>
</dbReference>
<sequence length="551" mass="60055">MPMSTRKRGQATATPKGPRVRIADEVEIDGIQAAESATPALLAKKLKYSGTDDVKTPAASARKFRGVKLMKHKSKGEYWTASITHNGILSPLGEFPSPTDAARAYDRAAISYKGAAAPAFLNFDITDYEAEGKTIEKKSAGSARKRRSGVIASQAEVAADAPEEGGEESVPEDENEEEDAEAGKAGVEQGENQEHEEGEEACEKEDEGGYAEVAMEGCDEDEEAVEEDEEAGDDEDDEDEEAGDEEEGEEEVEAEGDDEDEGEDDEEAEGEDDEEAEGEEDEEDEGDEESAAVRSGLESESEDEEEEEEEEDEDAILRSLALSMRAHLAADSSSAGCSKASTMTTGSVGKAKRKKAADQLAFCPDTGISSELQMTGEEEVLVRARGGVPSGKGKGKALEGEAGLEAKLMAPPRNKAKEAKEARLKKPVTAGKGWFDLPAPEMTPELKKDLQLLRLRGTYDPKRFYKNTSTKLPKFFQMGRVVEGAADFYSSRLNKKDRKQTIGEELMADDSVTRYRKRRFKAVQDNAEYYAKQRKKGGHKKPRNRGARGHH</sequence>
<dbReference type="Proteomes" id="UP001190700">
    <property type="component" value="Unassembled WGS sequence"/>
</dbReference>
<dbReference type="GO" id="GO:0003700">
    <property type="term" value="F:DNA-binding transcription factor activity"/>
    <property type="evidence" value="ECO:0007669"/>
    <property type="project" value="InterPro"/>
</dbReference>
<feature type="compositionally biased region" description="Acidic residues" evidence="6">
    <location>
        <begin position="217"/>
        <end position="290"/>
    </location>
</feature>
<keyword evidence="2" id="KW-0805">Transcription regulation</keyword>